<dbReference type="Proteomes" id="UP001234297">
    <property type="component" value="Chromosome 5"/>
</dbReference>
<proteinExistence type="predicted"/>
<organism evidence="1 2">
    <name type="scientific">Persea americana</name>
    <name type="common">Avocado</name>
    <dbReference type="NCBI Taxonomy" id="3435"/>
    <lineage>
        <taxon>Eukaryota</taxon>
        <taxon>Viridiplantae</taxon>
        <taxon>Streptophyta</taxon>
        <taxon>Embryophyta</taxon>
        <taxon>Tracheophyta</taxon>
        <taxon>Spermatophyta</taxon>
        <taxon>Magnoliopsida</taxon>
        <taxon>Magnoliidae</taxon>
        <taxon>Laurales</taxon>
        <taxon>Lauraceae</taxon>
        <taxon>Persea</taxon>
    </lineage>
</organism>
<evidence type="ECO:0000313" key="2">
    <source>
        <dbReference type="Proteomes" id="UP001234297"/>
    </source>
</evidence>
<dbReference type="EMBL" id="CM056813">
    <property type="protein sequence ID" value="KAJ8639853.1"/>
    <property type="molecule type" value="Genomic_DNA"/>
</dbReference>
<evidence type="ECO:0000313" key="1">
    <source>
        <dbReference type="EMBL" id="KAJ8639853.1"/>
    </source>
</evidence>
<gene>
    <name evidence="1" type="ORF">MRB53_016547</name>
</gene>
<name>A0ACC2M309_PERAE</name>
<sequence length="1227" mass="136541">MQGNCSLYPWVGEWSELVPRRIDQSISEMAQRGAADGYFDEAGYDAVVVGSGYGGSVAACRLAMAGIEVCLIEKGKRWEAKDFPTSNYQMWSKGRLESDTLGFSFGPKDASFQLYEQGNSVVGVVCGLGGGSLANMGQMVSTPVRTKKDPRWPKDWQKDWEAHETLALTMLNPQDPPVEFASAKALKAEAEEIEESNPTPIKQTINFNSINDPGNVKGTTQLDQCVAYGNCMSGCPYNAKNSNDKNYIALAIEAGCKVKTQCQVQYIVKDVDEDWVGGDVTRGQKPRAWRVFLDSLEYVCADFVVLSAGVLGTTQILFQSERRGLKISDRLGMAFSTNGNNFAYLAGSSLPLNGQGPSKEQFSNIPFQNRPGPSVSSSFTSSLGFTIESGVIPKAYPQLLLKGVFTHGWPNQYWFLHAIIDKLKQMMGVKSTQGMLLSLMGYDEGNGRITLDKATDKIRFSAPDDPLLPQKMKAIQRITKRLGGILFMSRYQSTSFHLLGGCNVASDFSHGVCNPNGQVFKTQGDPQAVHKGLYVCDASLIPCSIGINPSLSILAAAEHVSSQLVNDILKYKSINQPTDVPSGEVQLPLNQQDLEDLSKLHVGINGNPIMEKRSNEVLIKETLSGHLGGMPCTAFLIMKMDSKAYNKAGTTMGDPHPNLRGKVGGYLLSEFVQKDKLYIVDGTVDMCSVDSRTPYTQYMHYRLLLASPFGSRYIFEGSKVMNPFFLALNGWSETRTLHVTFKEVQPKDASKLQQGTSSTEEPLDLIGELHLSTFELLRSLVTMKGRQSGRFIYYLLQSFFRTYILQTPRMPYVDFSCYKLTERPYPPHTLHSITTGDGFVISCKQWIPNGEKKGYPVLLLNGYSTESFSCPTEPRDLVTTLLDEGYEPWILQVRLHPVNPSNDFTVEDIGKFDIPAAFAKIRELHGPSTKVHVIAHCVGGIAIHISLLGGHISASDIISLSCTNSAMFFKVPPYSLLKMRLPMLPILMAMLGPNKILPLHENIKAIPRHRLFKFILRLIPRYERCSCDKCAMFAGIFGNTFSHQNMTPTMCHFVHKQHLPSQVPLGGLPHLTKICVKGHIVNAKGEDIYLIHPERMALHTLYISSGRSILATPETSLLANQYMELHQPVFRHRRVVVEGFGHSDLFLGEESYKKVFPHMISHMKLSEQERNDENSGNMERLNNFKDPMSWANSNDEKRGVRPLISIFVLAIFVILMSVFLNKINMKY</sequence>
<protein>
    <submittedName>
        <fullName evidence="1">Uncharacterized protein</fullName>
    </submittedName>
</protein>
<comment type="caution">
    <text evidence="1">The sequence shown here is derived from an EMBL/GenBank/DDBJ whole genome shotgun (WGS) entry which is preliminary data.</text>
</comment>
<reference evidence="1 2" key="1">
    <citation type="journal article" date="2022" name="Hortic Res">
        <title>A haplotype resolved chromosomal level avocado genome allows analysis of novel avocado genes.</title>
        <authorList>
            <person name="Nath O."/>
            <person name="Fletcher S.J."/>
            <person name="Hayward A."/>
            <person name="Shaw L.M."/>
            <person name="Masouleh A.K."/>
            <person name="Furtado A."/>
            <person name="Henry R.J."/>
            <person name="Mitter N."/>
        </authorList>
    </citation>
    <scope>NUCLEOTIDE SEQUENCE [LARGE SCALE GENOMIC DNA]</scope>
    <source>
        <strain evidence="2">cv. Hass</strain>
    </source>
</reference>
<accession>A0ACC2M309</accession>
<keyword evidence="2" id="KW-1185">Reference proteome</keyword>